<dbReference type="PROSITE" id="PS50093">
    <property type="entry name" value="PKD"/>
    <property type="match status" value="1"/>
</dbReference>
<dbReference type="SUPFAM" id="SSF46626">
    <property type="entry name" value="Cytochrome c"/>
    <property type="match status" value="1"/>
</dbReference>
<dbReference type="InterPro" id="IPR002324">
    <property type="entry name" value="Cyt_c_ID"/>
</dbReference>
<dbReference type="SUPFAM" id="SSF50952">
    <property type="entry name" value="Soluble quinoprotein glucose dehydrogenase"/>
    <property type="match status" value="1"/>
</dbReference>
<dbReference type="InterPro" id="IPR009056">
    <property type="entry name" value="Cyt_c-like_dom"/>
</dbReference>
<dbReference type="InterPro" id="IPR006584">
    <property type="entry name" value="Cellulose-bd_IV"/>
</dbReference>
<evidence type="ECO:0000259" key="9">
    <source>
        <dbReference type="PROSITE" id="PS50093"/>
    </source>
</evidence>
<feature type="compositionally biased region" description="Basic and acidic residues" evidence="8">
    <location>
        <begin position="325"/>
        <end position="340"/>
    </location>
</feature>
<keyword evidence="2 7" id="KW-0349">Heme</keyword>
<reference evidence="12" key="1">
    <citation type="submission" date="2023-06" db="EMBL/GenBank/DDBJ databases">
        <title>Genomic of Parafulvivirga corallium.</title>
        <authorList>
            <person name="Wang G."/>
        </authorList>
    </citation>
    <scope>NUCLEOTIDE SEQUENCE</scope>
    <source>
        <strain evidence="12">BMA10</strain>
    </source>
</reference>
<evidence type="ECO:0000256" key="8">
    <source>
        <dbReference type="SAM" id="MobiDB-lite"/>
    </source>
</evidence>
<keyword evidence="13" id="KW-1185">Reference proteome</keyword>
<dbReference type="SUPFAM" id="SSF49785">
    <property type="entry name" value="Galactose-binding domain-like"/>
    <property type="match status" value="1"/>
</dbReference>
<name>A0ABT8KTT1_9BACT</name>
<evidence type="ECO:0000256" key="5">
    <source>
        <dbReference type="ARBA" id="ARBA00022982"/>
    </source>
</evidence>
<organism evidence="12 13">
    <name type="scientific">Splendidivirga corallicola</name>
    <dbReference type="NCBI Taxonomy" id="3051826"/>
    <lineage>
        <taxon>Bacteria</taxon>
        <taxon>Pseudomonadati</taxon>
        <taxon>Bacteroidota</taxon>
        <taxon>Cytophagia</taxon>
        <taxon>Cytophagales</taxon>
        <taxon>Splendidivirgaceae</taxon>
        <taxon>Splendidivirga</taxon>
    </lineage>
</organism>
<dbReference type="PANTHER" id="PTHR19328:SF75">
    <property type="entry name" value="ALDOSE SUGAR DEHYDROGENASE YLII"/>
    <property type="match status" value="1"/>
</dbReference>
<dbReference type="PROSITE" id="PS51175">
    <property type="entry name" value="CBM6"/>
    <property type="match status" value="1"/>
</dbReference>
<evidence type="ECO:0000259" key="10">
    <source>
        <dbReference type="PROSITE" id="PS51007"/>
    </source>
</evidence>
<feature type="domain" description="Cytochrome c" evidence="10">
    <location>
        <begin position="774"/>
        <end position="859"/>
    </location>
</feature>
<dbReference type="InterPro" id="IPR029062">
    <property type="entry name" value="Class_I_gatase-like"/>
</dbReference>
<evidence type="ECO:0000313" key="13">
    <source>
        <dbReference type="Proteomes" id="UP001172082"/>
    </source>
</evidence>
<sequence length="1039" mass="115772">MFFASGCEVQRPERKLLVIHDGKELTKAAADKLIKSLDAIQSQADLSYEIRNDLTLLKEDSLYDFSTILLAFQSIESFNPTQQNALERYVQSNGGLILFKEDFNKLYWPWLYKAMHGGGGSEDWQSFVFDGGRVSVYPGEINDYINGVRSDQLAAVLDFSIGKNSVSLNAIHTPVAPEDNRFVYSVLDDNINEPIQMGVLPNGDVLFIEREGAIKLYEADKDETRLLTKMEVHTEGNYEDGLLGMTIDPNFHVNNYVYFYYSPVGDEAKQNLSRFVLLGGDSLLLNSERIILEVPVQRETCCHSAGGMLFDKDGNLYLATGDNTSSKESDGYSPLDERSGRGPFDAQKSSGNTHDLRGKILRIKPHKDGSYSIPDGNLFPKDGSLGRPEIYVMGCRNPYRFSVDAKTGYVYWGDVGPDSGKDGAPGPQSFDEWNQARKPGNFGWPYFVANNKAYRDLDFETGELGPYFDPEAPVNDSPNNNGSKELPPAQSAMIWYPYGESEEFPMLGKGSRSAMAGPIYYKPRRQSSTAFPSYYEGKLFIFDWARSWMKLVSFDANHNMEKIEPVLPEVEFAKPIDVVFGPDGAMYVLEYGANYFANNDDAKLIKIEYAQGNRLPVPTMVADVSVGAAPLKVNFSAQGSYDYDEEDKLNYKWIFGDAANGTGEGIQASFTYQQPGIYRPQLVLYDSKGDSAVTSLEIKVGNAPPTVEIAFSGNQSFYFDQGTYPYTIEVSDQEDGSIENGKISSQDVQVNFNYLDEGYDLGLLGADFFNLGSAGSLKGKTLIDNSDCRSCHDRVNKSIGPSYTQIAERYAAQSGARDMLASKIIEGGSGNWGHSMMAAHPQHTLEETQEMVDYIMAINDGSGNQEMSVSGSLPLNRHSSEGEGLYVFSARYTDKGANDIAPLTTTKTMLLRNPTLEAEDYDDYDQIYRLRPNGGDFGYISNTRNDSYFSYSNIDLSAITKLRFRLNPINGGEISVRLGSPEGDEIGSLSVNNSQRGNWIESEVVLKRTEGFHDVYFVFKNEQITERSTMELDWVRFEK</sequence>
<gene>
    <name evidence="12" type="ORF">QQ008_22440</name>
</gene>
<evidence type="ECO:0000256" key="6">
    <source>
        <dbReference type="ARBA" id="ARBA00023004"/>
    </source>
</evidence>
<dbReference type="InterPro" id="IPR013783">
    <property type="entry name" value="Ig-like_fold"/>
</dbReference>
<feature type="region of interest" description="Disordered" evidence="8">
    <location>
        <begin position="321"/>
        <end position="353"/>
    </location>
</feature>
<dbReference type="Gene3D" id="2.60.40.10">
    <property type="entry name" value="Immunoglobulins"/>
    <property type="match status" value="1"/>
</dbReference>
<feature type="domain" description="PKD" evidence="9">
    <location>
        <begin position="616"/>
        <end position="700"/>
    </location>
</feature>
<feature type="domain" description="CBM6" evidence="11">
    <location>
        <begin position="914"/>
        <end position="1038"/>
    </location>
</feature>
<dbReference type="SMART" id="SM00089">
    <property type="entry name" value="PKD"/>
    <property type="match status" value="1"/>
</dbReference>
<dbReference type="InterPro" id="IPR005084">
    <property type="entry name" value="CBM6"/>
</dbReference>
<dbReference type="SMART" id="SM00606">
    <property type="entry name" value="CBD_IV"/>
    <property type="match status" value="1"/>
</dbReference>
<dbReference type="Gene3D" id="3.40.50.880">
    <property type="match status" value="1"/>
</dbReference>
<evidence type="ECO:0000256" key="3">
    <source>
        <dbReference type="ARBA" id="ARBA00022723"/>
    </source>
</evidence>
<dbReference type="Gene3D" id="2.120.10.30">
    <property type="entry name" value="TolB, C-terminal domain"/>
    <property type="match status" value="1"/>
</dbReference>
<dbReference type="CDD" id="cd00146">
    <property type="entry name" value="PKD"/>
    <property type="match status" value="1"/>
</dbReference>
<evidence type="ECO:0000259" key="11">
    <source>
        <dbReference type="PROSITE" id="PS51175"/>
    </source>
</evidence>
<evidence type="ECO:0000256" key="2">
    <source>
        <dbReference type="ARBA" id="ARBA00022617"/>
    </source>
</evidence>
<dbReference type="Pfam" id="PF03422">
    <property type="entry name" value="CBM_6"/>
    <property type="match status" value="1"/>
</dbReference>
<dbReference type="InterPro" id="IPR022409">
    <property type="entry name" value="PKD/Chitinase_dom"/>
</dbReference>
<protein>
    <submittedName>
        <fullName evidence="12">PQQ-dependent sugar dehydrogenase</fullName>
    </submittedName>
</protein>
<comment type="caution">
    <text evidence="12">The sequence shown here is derived from an EMBL/GenBank/DDBJ whole genome shotgun (WGS) entry which is preliminary data.</text>
</comment>
<keyword evidence="5" id="KW-0249">Electron transport</keyword>
<evidence type="ECO:0000256" key="4">
    <source>
        <dbReference type="ARBA" id="ARBA00022729"/>
    </source>
</evidence>
<dbReference type="PROSITE" id="PS51007">
    <property type="entry name" value="CYTC"/>
    <property type="match status" value="1"/>
</dbReference>
<keyword evidence="4" id="KW-0732">Signal</keyword>
<keyword evidence="3 7" id="KW-0479">Metal-binding</keyword>
<dbReference type="InterPro" id="IPR011041">
    <property type="entry name" value="Quinoprot_gluc/sorb_DH_b-prop"/>
</dbReference>
<keyword evidence="6 7" id="KW-0408">Iron</keyword>
<dbReference type="SUPFAM" id="SSF49299">
    <property type="entry name" value="PKD domain"/>
    <property type="match status" value="1"/>
</dbReference>
<dbReference type="EMBL" id="JAUJEA010000010">
    <property type="protein sequence ID" value="MDN5204169.1"/>
    <property type="molecule type" value="Genomic_DNA"/>
</dbReference>
<dbReference type="InterPro" id="IPR000601">
    <property type="entry name" value="PKD_dom"/>
</dbReference>
<evidence type="ECO:0000256" key="7">
    <source>
        <dbReference type="PROSITE-ProRule" id="PRU00433"/>
    </source>
</evidence>
<keyword evidence="1" id="KW-0813">Transport</keyword>
<dbReference type="InterPro" id="IPR012938">
    <property type="entry name" value="Glc/Sorbosone_DH"/>
</dbReference>
<dbReference type="Gene3D" id="2.60.120.260">
    <property type="entry name" value="Galactose-binding domain-like"/>
    <property type="match status" value="1"/>
</dbReference>
<dbReference type="Proteomes" id="UP001172082">
    <property type="component" value="Unassembled WGS sequence"/>
</dbReference>
<dbReference type="PANTHER" id="PTHR19328">
    <property type="entry name" value="HEDGEHOG-INTERACTING PROTEIN"/>
    <property type="match status" value="1"/>
</dbReference>
<dbReference type="Pfam" id="PF07995">
    <property type="entry name" value="GSDH"/>
    <property type="match status" value="1"/>
</dbReference>
<dbReference type="PRINTS" id="PR00606">
    <property type="entry name" value="CYTCHROMECID"/>
</dbReference>
<evidence type="ECO:0000313" key="12">
    <source>
        <dbReference type="EMBL" id="MDN5204169.1"/>
    </source>
</evidence>
<dbReference type="Pfam" id="PF18911">
    <property type="entry name" value="PKD_4"/>
    <property type="match status" value="1"/>
</dbReference>
<dbReference type="InterPro" id="IPR011042">
    <property type="entry name" value="6-blade_b-propeller_TolB-like"/>
</dbReference>
<dbReference type="CDD" id="cd04084">
    <property type="entry name" value="CBM6_xylanase-like"/>
    <property type="match status" value="1"/>
</dbReference>
<dbReference type="InterPro" id="IPR035986">
    <property type="entry name" value="PKD_dom_sf"/>
</dbReference>
<dbReference type="InterPro" id="IPR008979">
    <property type="entry name" value="Galactose-bd-like_sf"/>
</dbReference>
<evidence type="ECO:0000256" key="1">
    <source>
        <dbReference type="ARBA" id="ARBA00022448"/>
    </source>
</evidence>
<dbReference type="Gene3D" id="1.10.760.10">
    <property type="entry name" value="Cytochrome c-like domain"/>
    <property type="match status" value="1"/>
</dbReference>
<proteinExistence type="predicted"/>
<dbReference type="Pfam" id="PF00034">
    <property type="entry name" value="Cytochrom_C"/>
    <property type="match status" value="1"/>
</dbReference>
<dbReference type="InterPro" id="IPR036909">
    <property type="entry name" value="Cyt_c-like_dom_sf"/>
</dbReference>
<accession>A0ABT8KTT1</accession>